<dbReference type="SUPFAM" id="SSF52833">
    <property type="entry name" value="Thioredoxin-like"/>
    <property type="match status" value="2"/>
</dbReference>
<sequence length="316" mass="34220">AKDCPHCVHLAPVWQDAQHQWMANHHGDGADVTWQQKECFGPGWAKGRDYAECQRQGVESFPTIKYFPSAKGPGVEYEDERSADGIQDFLQSQVSAVKADADAAGAAAADAPGVAAAPRVVEFYAKDCPHCQDLEPVWKDAKQQWLEANGGEDGGVTWSQKECFGKGWAQGKDFKNRWTSTRACRGSPWPGVVVRNRSARKPAWRAFPPSSSTTERLKTSSWMTALLPSLWTDFVDSHVNPEANHWTAEEVRKIEEAVARGGSPQVAQAAAPVALAALQAPASLVARRRASGAAGGSRRSAARARHSSKGTLACFL</sequence>
<proteinExistence type="predicted"/>
<dbReference type="EMBL" id="CAUYUJ010016253">
    <property type="protein sequence ID" value="CAK0863346.1"/>
    <property type="molecule type" value="Genomic_DNA"/>
</dbReference>
<comment type="caution">
    <text evidence="3">The sequence shown here is derived from an EMBL/GenBank/DDBJ whole genome shotgun (WGS) entry which is preliminary data.</text>
</comment>
<protein>
    <recommendedName>
        <fullName evidence="2">Thioredoxin domain-containing protein</fullName>
    </recommendedName>
</protein>
<keyword evidence="4" id="KW-1185">Reference proteome</keyword>
<dbReference type="InterPro" id="IPR013766">
    <property type="entry name" value="Thioredoxin_domain"/>
</dbReference>
<dbReference type="Pfam" id="PF00085">
    <property type="entry name" value="Thioredoxin"/>
    <property type="match status" value="1"/>
</dbReference>
<reference evidence="3" key="1">
    <citation type="submission" date="2023-10" db="EMBL/GenBank/DDBJ databases">
        <authorList>
            <person name="Chen Y."/>
            <person name="Shah S."/>
            <person name="Dougan E. K."/>
            <person name="Thang M."/>
            <person name="Chan C."/>
        </authorList>
    </citation>
    <scope>NUCLEOTIDE SEQUENCE [LARGE SCALE GENOMIC DNA]</scope>
</reference>
<dbReference type="PANTHER" id="PTHR45815">
    <property type="entry name" value="PROTEIN DISULFIDE-ISOMERASE A6"/>
    <property type="match status" value="1"/>
</dbReference>
<feature type="non-terminal residue" evidence="3">
    <location>
        <position position="1"/>
    </location>
</feature>
<organism evidence="3 4">
    <name type="scientific">Prorocentrum cordatum</name>
    <dbReference type="NCBI Taxonomy" id="2364126"/>
    <lineage>
        <taxon>Eukaryota</taxon>
        <taxon>Sar</taxon>
        <taxon>Alveolata</taxon>
        <taxon>Dinophyceae</taxon>
        <taxon>Prorocentrales</taxon>
        <taxon>Prorocentraceae</taxon>
        <taxon>Prorocentrum</taxon>
    </lineage>
</organism>
<name>A0ABN9UTF5_9DINO</name>
<dbReference type="PANTHER" id="PTHR45815:SF3">
    <property type="entry name" value="PROTEIN DISULFIDE-ISOMERASE A6"/>
    <property type="match status" value="1"/>
</dbReference>
<dbReference type="CDD" id="cd02961">
    <property type="entry name" value="PDI_a_family"/>
    <property type="match status" value="2"/>
</dbReference>
<gene>
    <name evidence="3" type="ORF">PCOR1329_LOCUS51527</name>
</gene>
<feature type="domain" description="Thioredoxin" evidence="2">
    <location>
        <begin position="117"/>
        <end position="145"/>
    </location>
</feature>
<evidence type="ECO:0000313" key="4">
    <source>
        <dbReference type="Proteomes" id="UP001189429"/>
    </source>
</evidence>
<dbReference type="Proteomes" id="UP001189429">
    <property type="component" value="Unassembled WGS sequence"/>
</dbReference>
<accession>A0ABN9UTF5</accession>
<feature type="region of interest" description="Disordered" evidence="1">
    <location>
        <begin position="291"/>
        <end position="316"/>
    </location>
</feature>
<dbReference type="InterPro" id="IPR036249">
    <property type="entry name" value="Thioredoxin-like_sf"/>
</dbReference>
<evidence type="ECO:0000313" key="3">
    <source>
        <dbReference type="EMBL" id="CAK0863346.1"/>
    </source>
</evidence>
<evidence type="ECO:0000259" key="2">
    <source>
        <dbReference type="Pfam" id="PF00085"/>
    </source>
</evidence>
<dbReference type="Gene3D" id="3.40.30.10">
    <property type="entry name" value="Glutaredoxin"/>
    <property type="match status" value="2"/>
</dbReference>
<evidence type="ECO:0000256" key="1">
    <source>
        <dbReference type="SAM" id="MobiDB-lite"/>
    </source>
</evidence>